<dbReference type="Gene3D" id="3.60.40.10">
    <property type="entry name" value="PPM-type phosphatase domain"/>
    <property type="match status" value="1"/>
</dbReference>
<dbReference type="AlphaFoldDB" id="A0A7W4YBD1"/>
<feature type="region of interest" description="Disordered" evidence="2">
    <location>
        <begin position="1"/>
        <end position="23"/>
    </location>
</feature>
<organism evidence="4 5">
    <name type="scientific">Cellulomonas cellasea</name>
    <dbReference type="NCBI Taxonomy" id="43670"/>
    <lineage>
        <taxon>Bacteria</taxon>
        <taxon>Bacillati</taxon>
        <taxon>Actinomycetota</taxon>
        <taxon>Actinomycetes</taxon>
        <taxon>Micrococcales</taxon>
        <taxon>Cellulomonadaceae</taxon>
        <taxon>Cellulomonas</taxon>
    </lineage>
</organism>
<feature type="compositionally biased region" description="Low complexity" evidence="2">
    <location>
        <begin position="711"/>
        <end position="767"/>
    </location>
</feature>
<dbReference type="Gene3D" id="3.30.450.20">
    <property type="entry name" value="PAS domain"/>
    <property type="match status" value="2"/>
</dbReference>
<protein>
    <submittedName>
        <fullName evidence="4">Serine phosphatase RsbU (Regulator of sigma subunit)/PAS domain-containing protein</fullName>
    </submittedName>
</protein>
<feature type="domain" description="PAS" evidence="3">
    <location>
        <begin position="164"/>
        <end position="227"/>
    </location>
</feature>
<comment type="caution">
    <text evidence="4">The sequence shown here is derived from an EMBL/GenBank/DDBJ whole genome shotgun (WGS) entry which is preliminary data.</text>
</comment>
<dbReference type="PROSITE" id="PS50112">
    <property type="entry name" value="PAS"/>
    <property type="match status" value="1"/>
</dbReference>
<dbReference type="PANTHER" id="PTHR43156:SF2">
    <property type="entry name" value="STAGE II SPORULATION PROTEIN E"/>
    <property type="match status" value="1"/>
</dbReference>
<dbReference type="SUPFAM" id="SSF55785">
    <property type="entry name" value="PYP-like sensor domain (PAS domain)"/>
    <property type="match status" value="1"/>
</dbReference>
<sequence>MVAETLDPAPPGAGPDGSTTTATPEAVRAARVGAFTWDVPTGRVALDVSLARLLDLVDAPAHHPGLAAARPTEAGLDPRAVLRRVHPDDRARLLRALLPADGTDVDVDVRLAPDDPGPEALDPGVPRWLQVRGTLERDASGRATRVLGIAFDATRRDGLRSSALLDAMPTAFFSLDGAWRFTYVNAAAETLLGRTGADLRGGDLWELFPDAVGSAFETHYRAAVATGQPVTFEAYYPPPLDATYEVQAWPGSDGLAVYFEDVTNRRRTMAVAARETRRAALLASVTSQLAETLEAEQGVTRLAELLVPALGDWCVVTLVDHDHHGTWRGLKDAGCAHADPTARPVLERYVDLRLAQLEETSALQRALESGQVVSATSGATETIRANLRPGEARDLIDVLAPESGVMFALRGRGRTVGLVTLFNGAGRGPISADDLALAQDVGARAGLALDTMRLYHQQRTLAEVLQRSLLTAPVEPDHVQVAVRYVPAAEAAQVGGDWYDAFLQRGGATVVVIGDVVGHDVSAAASMGQIRSLLRGIAVTTGAGPAHVLTEVDAALATLRTDALATAVAARIEQSPEQLAAGVRTLRWSNAGHPPPMRISPDGTVHPLVGLGSDLLLGVLPGTARTESVVELEPGTTLLLYTDGLVERRDQPAELGIARLRATLARLADLDLEAVCDALLDELLPQRPQDDVALVAVRLHPQDRPRPPEAGPVVVPRGVPADPAAAVDPAAQTGPGARPDPAAPAGPGAPSDPAAPAAPARPGEVAR</sequence>
<dbReference type="Gene3D" id="2.10.70.100">
    <property type="match status" value="1"/>
</dbReference>
<dbReference type="InterPro" id="IPR036457">
    <property type="entry name" value="PPM-type-like_dom_sf"/>
</dbReference>
<evidence type="ECO:0000256" key="1">
    <source>
        <dbReference type="ARBA" id="ARBA00022801"/>
    </source>
</evidence>
<gene>
    <name evidence="4" type="ORF">FHR80_002483</name>
</gene>
<accession>A0A7W4YBD1</accession>
<evidence type="ECO:0000313" key="5">
    <source>
        <dbReference type="Proteomes" id="UP000518206"/>
    </source>
</evidence>
<keyword evidence="1" id="KW-0378">Hydrolase</keyword>
<dbReference type="SMART" id="SM00331">
    <property type="entry name" value="PP2C_SIG"/>
    <property type="match status" value="1"/>
</dbReference>
<dbReference type="SMART" id="SM00091">
    <property type="entry name" value="PAS"/>
    <property type="match status" value="1"/>
</dbReference>
<evidence type="ECO:0000256" key="2">
    <source>
        <dbReference type="SAM" id="MobiDB-lite"/>
    </source>
</evidence>
<dbReference type="CDD" id="cd00130">
    <property type="entry name" value="PAS"/>
    <property type="match status" value="1"/>
</dbReference>
<dbReference type="PANTHER" id="PTHR43156">
    <property type="entry name" value="STAGE II SPORULATION PROTEIN E-RELATED"/>
    <property type="match status" value="1"/>
</dbReference>
<dbReference type="SMART" id="SM00065">
    <property type="entry name" value="GAF"/>
    <property type="match status" value="1"/>
</dbReference>
<name>A0A7W4YBD1_9CELL</name>
<dbReference type="SUPFAM" id="SSF55781">
    <property type="entry name" value="GAF domain-like"/>
    <property type="match status" value="1"/>
</dbReference>
<reference evidence="4 5" key="1">
    <citation type="submission" date="2020-08" db="EMBL/GenBank/DDBJ databases">
        <title>The Agave Microbiome: Exploring the role of microbial communities in plant adaptations to desert environments.</title>
        <authorList>
            <person name="Partida-Martinez L.P."/>
        </authorList>
    </citation>
    <scope>NUCLEOTIDE SEQUENCE [LARGE SCALE GENOMIC DNA]</scope>
    <source>
        <strain evidence="4 5">RAS26</strain>
    </source>
</reference>
<dbReference type="Gene3D" id="3.30.450.40">
    <property type="match status" value="1"/>
</dbReference>
<dbReference type="InterPro" id="IPR003018">
    <property type="entry name" value="GAF"/>
</dbReference>
<dbReference type="InterPro" id="IPR029016">
    <property type="entry name" value="GAF-like_dom_sf"/>
</dbReference>
<dbReference type="InterPro" id="IPR013656">
    <property type="entry name" value="PAS_4"/>
</dbReference>
<dbReference type="Proteomes" id="UP000518206">
    <property type="component" value="Unassembled WGS sequence"/>
</dbReference>
<dbReference type="Pfam" id="PF08448">
    <property type="entry name" value="PAS_4"/>
    <property type="match status" value="1"/>
</dbReference>
<evidence type="ECO:0000313" key="4">
    <source>
        <dbReference type="EMBL" id="MBB2923558.1"/>
    </source>
</evidence>
<dbReference type="GO" id="GO:0016791">
    <property type="term" value="F:phosphatase activity"/>
    <property type="evidence" value="ECO:0007669"/>
    <property type="project" value="TreeGrafter"/>
</dbReference>
<feature type="region of interest" description="Disordered" evidence="2">
    <location>
        <begin position="699"/>
        <end position="767"/>
    </location>
</feature>
<dbReference type="InterPro" id="IPR035965">
    <property type="entry name" value="PAS-like_dom_sf"/>
</dbReference>
<dbReference type="InterPro" id="IPR001932">
    <property type="entry name" value="PPM-type_phosphatase-like_dom"/>
</dbReference>
<dbReference type="InterPro" id="IPR000014">
    <property type="entry name" value="PAS"/>
</dbReference>
<proteinExistence type="predicted"/>
<dbReference type="Pfam" id="PF07228">
    <property type="entry name" value="SpoIIE"/>
    <property type="match status" value="1"/>
</dbReference>
<dbReference type="RefSeq" id="WP_221196408.1">
    <property type="nucleotide sequence ID" value="NZ_JACHVX010000003.1"/>
</dbReference>
<dbReference type="EMBL" id="JACHVX010000003">
    <property type="protein sequence ID" value="MBB2923558.1"/>
    <property type="molecule type" value="Genomic_DNA"/>
</dbReference>
<dbReference type="InterPro" id="IPR052016">
    <property type="entry name" value="Bact_Sigma-Reg"/>
</dbReference>
<dbReference type="SUPFAM" id="SSF81606">
    <property type="entry name" value="PP2C-like"/>
    <property type="match status" value="1"/>
</dbReference>
<evidence type="ECO:0000259" key="3">
    <source>
        <dbReference type="PROSITE" id="PS50112"/>
    </source>
</evidence>
<reference evidence="4 5" key="2">
    <citation type="submission" date="2020-08" db="EMBL/GenBank/DDBJ databases">
        <authorList>
            <person name="Partida-Martinez L."/>
            <person name="Huntemann M."/>
            <person name="Clum A."/>
            <person name="Wang J."/>
            <person name="Palaniappan K."/>
            <person name="Ritter S."/>
            <person name="Chen I.-M."/>
            <person name="Stamatis D."/>
            <person name="Reddy T."/>
            <person name="O'Malley R."/>
            <person name="Daum C."/>
            <person name="Shapiro N."/>
            <person name="Ivanova N."/>
            <person name="Kyrpides N."/>
            <person name="Woyke T."/>
        </authorList>
    </citation>
    <scope>NUCLEOTIDE SEQUENCE [LARGE SCALE GENOMIC DNA]</scope>
    <source>
        <strain evidence="4 5">RAS26</strain>
    </source>
</reference>